<feature type="compositionally biased region" description="Polar residues" evidence="5">
    <location>
        <begin position="12"/>
        <end position="35"/>
    </location>
</feature>
<dbReference type="GO" id="GO:0046540">
    <property type="term" value="C:U4/U6 x U5 tri-snRNP complex"/>
    <property type="evidence" value="ECO:0007669"/>
    <property type="project" value="InterPro"/>
</dbReference>
<evidence type="ECO:0000259" key="6">
    <source>
        <dbReference type="Pfam" id="PF06544"/>
    </source>
</evidence>
<evidence type="ECO:0000256" key="1">
    <source>
        <dbReference type="ARBA" id="ARBA00004123"/>
    </source>
</evidence>
<dbReference type="OrthoDB" id="10264544at2759"/>
<dbReference type="CDD" id="cd24162">
    <property type="entry name" value="Prp3_C"/>
    <property type="match status" value="1"/>
</dbReference>
<feature type="compositionally biased region" description="Basic and acidic residues" evidence="5">
    <location>
        <begin position="41"/>
        <end position="50"/>
    </location>
</feature>
<reference evidence="8 9" key="1">
    <citation type="journal article" date="2016" name="Nat. Commun.">
        <title>Ectomycorrhizal ecology is imprinted in the genome of the dominant symbiotic fungus Cenococcum geophilum.</title>
        <authorList>
            <consortium name="DOE Joint Genome Institute"/>
            <person name="Peter M."/>
            <person name="Kohler A."/>
            <person name="Ohm R.A."/>
            <person name="Kuo A."/>
            <person name="Krutzmann J."/>
            <person name="Morin E."/>
            <person name="Arend M."/>
            <person name="Barry K.W."/>
            <person name="Binder M."/>
            <person name="Choi C."/>
            <person name="Clum A."/>
            <person name="Copeland A."/>
            <person name="Grisel N."/>
            <person name="Haridas S."/>
            <person name="Kipfer T."/>
            <person name="LaButti K."/>
            <person name="Lindquist E."/>
            <person name="Lipzen A."/>
            <person name="Maire R."/>
            <person name="Meier B."/>
            <person name="Mihaltcheva S."/>
            <person name="Molinier V."/>
            <person name="Murat C."/>
            <person name="Poggeler S."/>
            <person name="Quandt C.A."/>
            <person name="Sperisen C."/>
            <person name="Tritt A."/>
            <person name="Tisserant E."/>
            <person name="Crous P.W."/>
            <person name="Henrissat B."/>
            <person name="Nehls U."/>
            <person name="Egli S."/>
            <person name="Spatafora J.W."/>
            <person name="Grigoriev I.V."/>
            <person name="Martin F.M."/>
        </authorList>
    </citation>
    <scope>NUCLEOTIDE SEQUENCE [LARGE SCALE GENOMIC DNA]</scope>
    <source>
        <strain evidence="8 9">CBS 459.81</strain>
    </source>
</reference>
<dbReference type="GO" id="GO:0000398">
    <property type="term" value="P:mRNA splicing, via spliceosome"/>
    <property type="evidence" value="ECO:0007669"/>
    <property type="project" value="InterPro"/>
</dbReference>
<proteinExistence type="predicted"/>
<organism evidence="8 9">
    <name type="scientific">Lepidopterella palustris CBS 459.81</name>
    <dbReference type="NCBI Taxonomy" id="1314670"/>
    <lineage>
        <taxon>Eukaryota</taxon>
        <taxon>Fungi</taxon>
        <taxon>Dikarya</taxon>
        <taxon>Ascomycota</taxon>
        <taxon>Pezizomycotina</taxon>
        <taxon>Dothideomycetes</taxon>
        <taxon>Pleosporomycetidae</taxon>
        <taxon>Mytilinidiales</taxon>
        <taxon>Argynnaceae</taxon>
        <taxon>Lepidopterella</taxon>
    </lineage>
</organism>
<accession>A0A8E2DZX0</accession>
<keyword evidence="9" id="KW-1185">Reference proteome</keyword>
<dbReference type="Proteomes" id="UP000250266">
    <property type="component" value="Unassembled WGS sequence"/>
</dbReference>
<evidence type="ECO:0000313" key="8">
    <source>
        <dbReference type="EMBL" id="OCK74655.1"/>
    </source>
</evidence>
<feature type="region of interest" description="Disordered" evidence="5">
    <location>
        <begin position="398"/>
        <end position="422"/>
    </location>
</feature>
<feature type="compositionally biased region" description="Pro residues" evidence="5">
    <location>
        <begin position="106"/>
        <end position="121"/>
    </location>
</feature>
<dbReference type="PANTHER" id="PTHR14212:SF0">
    <property type="entry name" value="U4_U6 SMALL NUCLEAR RIBONUCLEOPROTEIN PRP3"/>
    <property type="match status" value="1"/>
</dbReference>
<name>A0A8E2DZX0_9PEZI</name>
<dbReference type="InterPro" id="IPR010541">
    <property type="entry name" value="Prp3_C"/>
</dbReference>
<evidence type="ECO:0000256" key="5">
    <source>
        <dbReference type="SAM" id="MobiDB-lite"/>
    </source>
</evidence>
<protein>
    <submittedName>
        <fullName evidence="8">PRP3-domain-containing protein</fullName>
    </submittedName>
</protein>
<dbReference type="AlphaFoldDB" id="A0A8E2DZX0"/>
<feature type="region of interest" description="Disordered" evidence="5">
    <location>
        <begin position="1"/>
        <end position="126"/>
    </location>
</feature>
<feature type="compositionally biased region" description="Basic and acidic residues" evidence="5">
    <location>
        <begin position="398"/>
        <end position="419"/>
    </location>
</feature>
<keyword evidence="3" id="KW-0508">mRNA splicing</keyword>
<dbReference type="Pfam" id="PF08572">
    <property type="entry name" value="PRP3"/>
    <property type="match status" value="1"/>
</dbReference>
<feature type="domain" description="Small nuclear ribonucleoprotein Prp3 C-terminal" evidence="6">
    <location>
        <begin position="434"/>
        <end position="575"/>
    </location>
</feature>
<dbReference type="EMBL" id="KV745438">
    <property type="protein sequence ID" value="OCK74655.1"/>
    <property type="molecule type" value="Genomic_DNA"/>
</dbReference>
<dbReference type="Pfam" id="PF06544">
    <property type="entry name" value="Prp3_C"/>
    <property type="match status" value="1"/>
</dbReference>
<keyword evidence="4" id="KW-0539">Nucleus</keyword>
<feature type="domain" description="Pre-mRNA-splicing factor 3" evidence="7">
    <location>
        <begin position="198"/>
        <end position="411"/>
    </location>
</feature>
<gene>
    <name evidence="8" type="ORF">K432DRAFT_310313</name>
</gene>
<sequence length="579" mass="64189">MVEKRPYPEDGSLQNGNKRTKSTNASPASATNGSAPVNADFSKKLAEAKARAAALASKFKKPQGNGSDPPSGASGPAPSAPDSIRAKVEAMRAKVAASKAGTAPPQRAPPPPSTLPFPPPLLEMDEGLSRARGGLGIGLHPALMADAGSDSRSKGKNSIAPKFATTMANRRTESPVYKEGKGKKRLDISPGVEDSKDNPYFDPNIGSGQPMGRARISRHLIFNQKGKYIAQAQNLRTQEKMEQIKRKIAEDARKRALDENTEKGFIVPPPPEVEWWDDGLLAEKDYNALSDPSKVKIDTDDSIITIYIQHPVLIQPPQEKLLIPVKPMFLTKTEIKKVRRQRRLVENKEKQAKIRLGLEPPPPPKVKRGNMMRVLGEQAIADPTAVEALVERQIRERQEAHEQANEERKLTKEQRHEKLASQQRADASKGIYMCVFKVDSLAYGKHRYQVDINAKQHALTGCTILNPLFSLIVVEGGEHAIKQYKKLMLQRIKWNENAMPSSVKEGNQEAEVTWLQSVDEKGQLKDLSFNKCQLIFEGAEKQRAFKRWGSRVCETEGEAKEILTRAKMDSFWALAKSLT</sequence>
<feature type="region of interest" description="Disordered" evidence="5">
    <location>
        <begin position="174"/>
        <end position="209"/>
    </location>
</feature>
<evidence type="ECO:0000256" key="4">
    <source>
        <dbReference type="ARBA" id="ARBA00023242"/>
    </source>
</evidence>
<dbReference type="InterPro" id="IPR027104">
    <property type="entry name" value="Prp3"/>
</dbReference>
<keyword evidence="2" id="KW-0507">mRNA processing</keyword>
<comment type="subcellular location">
    <subcellularLocation>
        <location evidence="1">Nucleus</location>
    </subcellularLocation>
</comment>
<evidence type="ECO:0000313" key="9">
    <source>
        <dbReference type="Proteomes" id="UP000250266"/>
    </source>
</evidence>
<feature type="compositionally biased region" description="Low complexity" evidence="5">
    <location>
        <begin position="66"/>
        <end position="83"/>
    </location>
</feature>
<dbReference type="InterPro" id="IPR013881">
    <property type="entry name" value="Pre-mRNA_splic_Prp3_dom"/>
</dbReference>
<evidence type="ECO:0000256" key="2">
    <source>
        <dbReference type="ARBA" id="ARBA00022664"/>
    </source>
</evidence>
<evidence type="ECO:0000259" key="7">
    <source>
        <dbReference type="Pfam" id="PF08572"/>
    </source>
</evidence>
<evidence type="ECO:0000256" key="3">
    <source>
        <dbReference type="ARBA" id="ARBA00023187"/>
    </source>
</evidence>
<dbReference type="PANTHER" id="PTHR14212">
    <property type="entry name" value="U4/U6-ASSOCIATED RNA SPLICING FACTOR-RELATED"/>
    <property type="match status" value="1"/>
</dbReference>